<proteinExistence type="inferred from homology"/>
<keyword evidence="5 12" id="KW-0479">Metal-binding</keyword>
<feature type="binding site" evidence="12">
    <location>
        <position position="188"/>
    </location>
    <ligand>
        <name>ATP</name>
        <dbReference type="ChEBI" id="CHEBI:30616"/>
    </ligand>
</feature>
<comment type="similarity">
    <text evidence="1">Belongs to the carbohydrate kinase pfkB family.</text>
</comment>
<dbReference type="VEuPathDB" id="FungiDB:CJI97_004079"/>
<dbReference type="PANTHER" id="PTHR10584">
    <property type="entry name" value="SUGAR KINASE"/>
    <property type="match status" value="1"/>
</dbReference>
<gene>
    <name evidence="12" type="primary">RBK1</name>
    <name evidence="14" type="ORF">QG37_00140</name>
</gene>
<dbReference type="VEuPathDB" id="FungiDB:CJJ09_000102"/>
<feature type="binding site" evidence="12">
    <location>
        <position position="310"/>
    </location>
    <ligand>
        <name>K(+)</name>
        <dbReference type="ChEBI" id="CHEBI:29103"/>
    </ligand>
</feature>
<keyword evidence="10 12" id="KW-0630">Potassium</keyword>
<name>A0A0L0P8S6_CANAR</name>
<dbReference type="Gene3D" id="3.40.1190.20">
    <property type="match status" value="1"/>
</dbReference>
<feature type="binding site" evidence="12">
    <location>
        <position position="144"/>
    </location>
    <ligand>
        <name>substrate</name>
    </ligand>
</feature>
<dbReference type="CDD" id="cd01174">
    <property type="entry name" value="ribokinase"/>
    <property type="match status" value="1"/>
</dbReference>
<comment type="subunit">
    <text evidence="12">Homodimer.</text>
</comment>
<evidence type="ECO:0000256" key="8">
    <source>
        <dbReference type="ARBA" id="ARBA00022840"/>
    </source>
</evidence>
<evidence type="ECO:0000256" key="2">
    <source>
        <dbReference type="ARBA" id="ARBA00012035"/>
    </source>
</evidence>
<evidence type="ECO:0000256" key="4">
    <source>
        <dbReference type="ARBA" id="ARBA00022679"/>
    </source>
</evidence>
<keyword evidence="12" id="KW-0963">Cytoplasm</keyword>
<feature type="binding site" evidence="12">
    <location>
        <begin position="276"/>
        <end position="277"/>
    </location>
    <ligand>
        <name>ATP</name>
        <dbReference type="ChEBI" id="CHEBI:30616"/>
    </ligand>
</feature>
<dbReference type="SUPFAM" id="SSF53613">
    <property type="entry name" value="Ribokinase-like"/>
    <property type="match status" value="1"/>
</dbReference>
<evidence type="ECO:0000256" key="9">
    <source>
        <dbReference type="ARBA" id="ARBA00022842"/>
    </source>
</evidence>
<comment type="caution">
    <text evidence="14">The sequence shown here is derived from an EMBL/GenBank/DDBJ whole genome shotgun (WGS) entry which is preliminary data.</text>
</comment>
<dbReference type="VEuPathDB" id="FungiDB:CJJ07_000762"/>
<dbReference type="GO" id="GO:0005737">
    <property type="term" value="C:cytoplasm"/>
    <property type="evidence" value="ECO:0007669"/>
    <property type="project" value="UniProtKB-SubCell"/>
</dbReference>
<feature type="binding site" evidence="12">
    <location>
        <position position="277"/>
    </location>
    <ligand>
        <name>substrate</name>
    </ligand>
</feature>
<dbReference type="PRINTS" id="PR00990">
    <property type="entry name" value="RIBOKINASE"/>
</dbReference>
<comment type="similarity">
    <text evidence="12">Belongs to the carbohydrate kinase PfkB family. Ribokinase subfamily.</text>
</comment>
<keyword evidence="6 12" id="KW-0547">Nucleotide-binding</keyword>
<keyword evidence="11 12" id="KW-0119">Carbohydrate metabolism</keyword>
<evidence type="ECO:0000256" key="5">
    <source>
        <dbReference type="ARBA" id="ARBA00022723"/>
    </source>
</evidence>
<dbReference type="EMBL" id="LGST01000002">
    <property type="protein sequence ID" value="KNE02767.1"/>
    <property type="molecule type" value="Genomic_DNA"/>
</dbReference>
<sequence>MITVVGSLNYDLVTYTDKVPDAGETFQANTFENHLGGKGLNESLACARLSKDSATKVRTVGNVGADTFGKELKQALVDAGIDTQYVATLEGYSSGVAVILVETSGENRILYTPGANGQLKPTNEQYETYFADSSDGDFVVVQNEYPDTVKTIEWVKKHRPGVNIALNPSPFKPISPETLAKIDLLIVNEGEALEVGSQVFSGSDLDAFKATIASDETKGFGHLAEKLQTLLDQNNVSSVIITMGSKGSISTSKDAAEPVFTPSKKVTNVVDTTGAGDTFFGGVVLRLSGGATLSQAVEFATRASALAIQKKGAAEGIPTYKMVEEATF</sequence>
<feature type="binding site" evidence="12">
    <location>
        <begin position="9"/>
        <end position="11"/>
    </location>
    <ligand>
        <name>substrate</name>
    </ligand>
</feature>
<dbReference type="InterPro" id="IPR011877">
    <property type="entry name" value="Ribokinase"/>
</dbReference>
<dbReference type="EC" id="2.7.1.15" evidence="2 12"/>
<dbReference type="Pfam" id="PF00294">
    <property type="entry name" value="PfkB"/>
    <property type="match status" value="1"/>
</dbReference>
<evidence type="ECO:0000256" key="12">
    <source>
        <dbReference type="HAMAP-Rule" id="MF_03215"/>
    </source>
</evidence>
<comment type="cofactor">
    <cofactor evidence="12">
        <name>Mg(2+)</name>
        <dbReference type="ChEBI" id="CHEBI:18420"/>
    </cofactor>
    <text evidence="12">Requires a divalent cation, most likely magnesium in vivo, as an electrophilic catalyst to aid phosphoryl group transfer. It is the chelate of the metal and the nucleotide that is the actual substrate.</text>
</comment>
<accession>A0A0L0P8S6</accession>
<feature type="binding site" evidence="12">
    <location>
        <position position="273"/>
    </location>
    <ligand>
        <name>K(+)</name>
        <dbReference type="ChEBI" id="CHEBI:29103"/>
    </ligand>
</feature>
<dbReference type="AlphaFoldDB" id="A0A0L0P8S6"/>
<dbReference type="VEuPathDB" id="FungiDB:QG37_00140"/>
<dbReference type="InterPro" id="IPR002173">
    <property type="entry name" value="Carboh/pur_kinase_PfkB_CS"/>
</dbReference>
<protein>
    <recommendedName>
        <fullName evidence="3 12">Ribokinase</fullName>
        <shortName evidence="12">RK</shortName>
        <ecNumber evidence="2 12">2.7.1.15</ecNumber>
    </recommendedName>
</protein>
<evidence type="ECO:0000256" key="1">
    <source>
        <dbReference type="ARBA" id="ARBA00005380"/>
    </source>
</evidence>
<keyword evidence="12" id="KW-0539">Nucleus</keyword>
<dbReference type="PROSITE" id="PS00584">
    <property type="entry name" value="PFKB_KINASES_2"/>
    <property type="match status" value="1"/>
</dbReference>
<dbReference type="VEuPathDB" id="FungiDB:B9J08_003943"/>
<comment type="catalytic activity">
    <reaction evidence="12">
        <text>D-ribose + ATP = D-ribose 5-phosphate + ADP + H(+)</text>
        <dbReference type="Rhea" id="RHEA:13697"/>
        <dbReference type="ChEBI" id="CHEBI:15378"/>
        <dbReference type="ChEBI" id="CHEBI:30616"/>
        <dbReference type="ChEBI" id="CHEBI:47013"/>
        <dbReference type="ChEBI" id="CHEBI:78346"/>
        <dbReference type="ChEBI" id="CHEBI:456216"/>
        <dbReference type="EC" id="2.7.1.15"/>
    </reaction>
</comment>
<comment type="caution">
    <text evidence="12">Lacks conserved residue(s) required for the propagation of feature annotation.</text>
</comment>
<keyword evidence="9 12" id="KW-0460">Magnesium</keyword>
<evidence type="ECO:0000313" key="15">
    <source>
        <dbReference type="Proteomes" id="UP000037122"/>
    </source>
</evidence>
<feature type="binding site" evidence="12">
    <location>
        <position position="271"/>
    </location>
    <ligand>
        <name>K(+)</name>
        <dbReference type="ChEBI" id="CHEBI:29103"/>
    </ligand>
</feature>
<evidence type="ECO:0000259" key="13">
    <source>
        <dbReference type="Pfam" id="PF00294"/>
    </source>
</evidence>
<comment type="function">
    <text evidence="12">Catalyzes the phosphorylation of ribose at O-5 in a reaction requiring ATP and magnesium. The resulting D-ribose-5-phosphate can then be used either for sythesis of nucleotides, histidine, and tryptophan, or as a component of the pentose phosphate pathway.</text>
</comment>
<feature type="binding site" evidence="12">
    <location>
        <begin position="242"/>
        <end position="247"/>
    </location>
    <ligand>
        <name>ATP</name>
        <dbReference type="ChEBI" id="CHEBI:30616"/>
    </ligand>
</feature>
<keyword evidence="4 12" id="KW-0808">Transferase</keyword>
<feature type="binding site" evidence="12">
    <location>
        <position position="312"/>
    </location>
    <ligand>
        <name>K(+)</name>
        <dbReference type="ChEBI" id="CHEBI:29103"/>
    </ligand>
</feature>
<evidence type="ECO:0000256" key="7">
    <source>
        <dbReference type="ARBA" id="ARBA00022777"/>
    </source>
</evidence>
<dbReference type="GO" id="GO:0046872">
    <property type="term" value="F:metal ion binding"/>
    <property type="evidence" value="ECO:0007669"/>
    <property type="project" value="UniProtKB-KW"/>
</dbReference>
<evidence type="ECO:0000256" key="3">
    <source>
        <dbReference type="ARBA" id="ARBA00016943"/>
    </source>
</evidence>
<reference evidence="15" key="1">
    <citation type="journal article" date="2015" name="BMC Genomics">
        <title>Draft genome of a commonly misdiagnosed multidrug resistant pathogen Candida auris.</title>
        <authorList>
            <person name="Chatterjee S."/>
            <person name="Alampalli S.V."/>
            <person name="Nageshan R.K."/>
            <person name="Chettiar S.T."/>
            <person name="Joshi S."/>
            <person name="Tatu U.S."/>
        </authorList>
    </citation>
    <scope>NUCLEOTIDE SEQUENCE [LARGE SCALE GENOMIC DNA]</scope>
    <source>
        <strain evidence="15">6684</strain>
    </source>
</reference>
<comment type="pathway">
    <text evidence="12">Carbohydrate metabolism; D-ribose degradation; D-ribose 5-phosphate from beta-D-ribopyranose: step 2/2.</text>
</comment>
<dbReference type="GO" id="GO:0019303">
    <property type="term" value="P:D-ribose catabolic process"/>
    <property type="evidence" value="ECO:0007669"/>
    <property type="project" value="UniProtKB-UniRule"/>
</dbReference>
<feature type="binding site" evidence="12">
    <location>
        <position position="307"/>
    </location>
    <ligand>
        <name>K(+)</name>
        <dbReference type="ChEBI" id="CHEBI:29103"/>
    </ligand>
</feature>
<feature type="binding site" evidence="12">
    <location>
        <begin position="37"/>
        <end position="41"/>
    </location>
    <ligand>
        <name>substrate</name>
    </ligand>
</feature>
<evidence type="ECO:0000256" key="11">
    <source>
        <dbReference type="ARBA" id="ARBA00023277"/>
    </source>
</evidence>
<dbReference type="InterPro" id="IPR011611">
    <property type="entry name" value="PfkB_dom"/>
</dbReference>
<comment type="activity regulation">
    <text evidence="12">Activated by a monovalent cation that binds near, but not in, the active site. The most likely occupant of the site in vivo is potassium. Ion binding induces a conformational change that may alter substrate affinity.</text>
</comment>
<dbReference type="PANTHER" id="PTHR10584:SF166">
    <property type="entry name" value="RIBOKINASE"/>
    <property type="match status" value="1"/>
</dbReference>
<dbReference type="Proteomes" id="UP000037122">
    <property type="component" value="Unassembled WGS sequence"/>
</dbReference>
<keyword evidence="8 12" id="KW-0067">ATP-binding</keyword>
<dbReference type="GO" id="GO:0004747">
    <property type="term" value="F:ribokinase activity"/>
    <property type="evidence" value="ECO:0007669"/>
    <property type="project" value="UniProtKB-UniRule"/>
</dbReference>
<dbReference type="GO" id="GO:0005634">
    <property type="term" value="C:nucleus"/>
    <property type="evidence" value="ECO:0007669"/>
    <property type="project" value="UniProtKB-SubCell"/>
</dbReference>
<dbReference type="InterPro" id="IPR002139">
    <property type="entry name" value="Ribo/fructo_kinase"/>
</dbReference>
<dbReference type="HAMAP" id="MF_01987">
    <property type="entry name" value="Ribokinase"/>
    <property type="match status" value="1"/>
</dbReference>
<dbReference type="InterPro" id="IPR029056">
    <property type="entry name" value="Ribokinase-like"/>
</dbReference>
<evidence type="ECO:0000256" key="10">
    <source>
        <dbReference type="ARBA" id="ARBA00022958"/>
    </source>
</evidence>
<feature type="domain" description="Carbohydrate kinase PfkB" evidence="13">
    <location>
        <begin position="2"/>
        <end position="319"/>
    </location>
</feature>
<organism evidence="14 15">
    <name type="scientific">Candidozyma auris</name>
    <name type="common">Yeast</name>
    <name type="synonym">Candida auris</name>
    <dbReference type="NCBI Taxonomy" id="498019"/>
    <lineage>
        <taxon>Eukaryota</taxon>
        <taxon>Fungi</taxon>
        <taxon>Dikarya</taxon>
        <taxon>Ascomycota</taxon>
        <taxon>Saccharomycotina</taxon>
        <taxon>Pichiomycetes</taxon>
        <taxon>Metschnikowiaceae</taxon>
        <taxon>Candidozyma</taxon>
    </lineage>
</organism>
<dbReference type="GO" id="GO:0005524">
    <property type="term" value="F:ATP binding"/>
    <property type="evidence" value="ECO:0007669"/>
    <property type="project" value="UniProtKB-UniRule"/>
</dbReference>
<comment type="subcellular location">
    <subcellularLocation>
        <location evidence="12">Cytoplasm</location>
    </subcellularLocation>
    <subcellularLocation>
        <location evidence="12">Nucleus</location>
    </subcellularLocation>
</comment>
<dbReference type="UniPathway" id="UPA00916">
    <property type="reaction ID" value="UER00889"/>
</dbReference>
<evidence type="ECO:0000313" key="14">
    <source>
        <dbReference type="EMBL" id="KNE02767.1"/>
    </source>
</evidence>
<keyword evidence="7 12" id="KW-0418">Kinase</keyword>
<evidence type="ECO:0000256" key="6">
    <source>
        <dbReference type="ARBA" id="ARBA00022741"/>
    </source>
</evidence>
<dbReference type="VEuPathDB" id="FungiDB:CJI96_0002537"/>
<feature type="active site" description="Proton acceptor" evidence="12">
    <location>
        <position position="277"/>
    </location>
</feature>